<gene>
    <name evidence="1" type="ORF">DDT56_23980</name>
</gene>
<organism evidence="1 2">
    <name type="scientific">Brenneria corticis</name>
    <dbReference type="NCBI Taxonomy" id="2173106"/>
    <lineage>
        <taxon>Bacteria</taxon>
        <taxon>Pseudomonadati</taxon>
        <taxon>Pseudomonadota</taxon>
        <taxon>Gammaproteobacteria</taxon>
        <taxon>Enterobacterales</taxon>
        <taxon>Pectobacteriaceae</taxon>
        <taxon>Brenneria</taxon>
    </lineage>
</organism>
<name>A0A2U1TJ19_9GAMM</name>
<reference evidence="1 2" key="1">
    <citation type="submission" date="2018-04" db="EMBL/GenBank/DDBJ databases">
        <title>Brenneria corticis sp.nov.</title>
        <authorList>
            <person name="Li Y."/>
        </authorList>
    </citation>
    <scope>NUCLEOTIDE SEQUENCE [LARGE SCALE GENOMIC DNA]</scope>
    <source>
        <strain evidence="1 2">CFCC 11842</strain>
    </source>
</reference>
<sequence length="62" mass="7523">LQAHMKNLRLCRRIFIRPVQPADFPHVILFATRLFCGEDRQRPADFHFEVENNSLQTFLRRR</sequence>
<proteinExistence type="predicted"/>
<evidence type="ECO:0000313" key="2">
    <source>
        <dbReference type="Proteomes" id="UP000296159"/>
    </source>
</evidence>
<feature type="non-terminal residue" evidence="1">
    <location>
        <position position="1"/>
    </location>
</feature>
<evidence type="ECO:0000313" key="1">
    <source>
        <dbReference type="EMBL" id="PWC09396.1"/>
    </source>
</evidence>
<dbReference type="EMBL" id="QDKH01000055">
    <property type="protein sequence ID" value="PWC09396.1"/>
    <property type="molecule type" value="Genomic_DNA"/>
</dbReference>
<dbReference type="AlphaFoldDB" id="A0A2U1TJ19"/>
<dbReference type="Proteomes" id="UP000296159">
    <property type="component" value="Unassembled WGS sequence"/>
</dbReference>
<comment type="caution">
    <text evidence="1">The sequence shown here is derived from an EMBL/GenBank/DDBJ whole genome shotgun (WGS) entry which is preliminary data.</text>
</comment>
<dbReference type="RefSeq" id="WP_210417081.1">
    <property type="nucleotide sequence ID" value="NZ_KZ819117.1"/>
</dbReference>
<keyword evidence="2" id="KW-1185">Reference proteome</keyword>
<accession>A0A2U1TJ19</accession>
<protein>
    <submittedName>
        <fullName evidence="1">Uncharacterized protein</fullName>
    </submittedName>
</protein>